<accession>A0A8I3A1U3</accession>
<dbReference type="EMBL" id="JAEMWZ010000001">
    <property type="protein sequence ID" value="KAG7143757.1"/>
    <property type="molecule type" value="Genomic_DNA"/>
</dbReference>
<proteinExistence type="predicted"/>
<keyword evidence="1" id="KW-0677">Repeat</keyword>
<dbReference type="PANTHER" id="PTHR46082:SF11">
    <property type="entry name" value="AAA+ ATPASE DOMAIN-CONTAINING PROTEIN-RELATED"/>
    <property type="match status" value="1"/>
</dbReference>
<dbReference type="Pfam" id="PF24883">
    <property type="entry name" value="NPHP3_N"/>
    <property type="match status" value="1"/>
</dbReference>
<protein>
    <recommendedName>
        <fullName evidence="2">Nephrocystin 3-like N-terminal domain-containing protein</fullName>
    </recommendedName>
</protein>
<feature type="domain" description="Nephrocystin 3-like N-terminal" evidence="2">
    <location>
        <begin position="106"/>
        <end position="173"/>
    </location>
</feature>
<evidence type="ECO:0000256" key="1">
    <source>
        <dbReference type="ARBA" id="ARBA00022737"/>
    </source>
</evidence>
<dbReference type="InterPro" id="IPR056884">
    <property type="entry name" value="NPHP3-like_N"/>
</dbReference>
<organism evidence="3 4">
    <name type="scientific">Verticillium longisporum</name>
    <name type="common">Verticillium dahliae var. longisporum</name>
    <dbReference type="NCBI Taxonomy" id="100787"/>
    <lineage>
        <taxon>Eukaryota</taxon>
        <taxon>Fungi</taxon>
        <taxon>Dikarya</taxon>
        <taxon>Ascomycota</taxon>
        <taxon>Pezizomycotina</taxon>
        <taxon>Sordariomycetes</taxon>
        <taxon>Hypocreomycetidae</taxon>
        <taxon>Glomerellales</taxon>
        <taxon>Plectosphaerellaceae</taxon>
        <taxon>Verticillium</taxon>
    </lineage>
</organism>
<gene>
    <name evidence="3" type="ORF">HYQ45_000033</name>
</gene>
<evidence type="ECO:0000313" key="4">
    <source>
        <dbReference type="Proteomes" id="UP000689129"/>
    </source>
</evidence>
<sequence>MEAAGLMDVLPCLPIRGICDYSDSHKSKEWQKYAAATAAAYARDFVETLRVTSLQESVSRDYASRAQGESAESIARKQELRARILSSLTFDGIRSREIDIDPAYAGTCQWILDHDAYQKWQDPQELTNHHGFMWLRGKPGAGKSTIMKFAYTNMKKNLRHQNVLLISFFFHARGVYFEGIKNFRPSLTTSTISTPSLRHRAFL</sequence>
<reference evidence="3" key="1">
    <citation type="journal article" date="2021" name="Mol. Plant Pathol.">
        <title>A 20-kb lineage-specific genomic region tames virulence in pathogenic amphidiploid Verticillium longisporum.</title>
        <authorList>
            <person name="Harting R."/>
            <person name="Starke J."/>
            <person name="Kusch H."/>
            <person name="Poggeler S."/>
            <person name="Maurus I."/>
            <person name="Schluter R."/>
            <person name="Landesfeind M."/>
            <person name="Bulla I."/>
            <person name="Nowrousian M."/>
            <person name="de Jonge R."/>
            <person name="Stahlhut G."/>
            <person name="Hoff K.J."/>
            <person name="Asshauer K.P."/>
            <person name="Thurmer A."/>
            <person name="Stanke M."/>
            <person name="Daniel R."/>
            <person name="Morgenstern B."/>
            <person name="Thomma B.P.H.J."/>
            <person name="Kronstad J.W."/>
            <person name="Braus-Stromeyer S.A."/>
            <person name="Braus G.H."/>
        </authorList>
    </citation>
    <scope>NUCLEOTIDE SEQUENCE</scope>
    <source>
        <strain evidence="3">Vl32</strain>
    </source>
</reference>
<dbReference type="PANTHER" id="PTHR46082">
    <property type="entry name" value="ATP/GTP-BINDING PROTEIN-RELATED"/>
    <property type="match status" value="1"/>
</dbReference>
<name>A0A8I3A1U3_VERLO</name>
<dbReference type="Proteomes" id="UP000689129">
    <property type="component" value="Unassembled WGS sequence"/>
</dbReference>
<evidence type="ECO:0000259" key="2">
    <source>
        <dbReference type="Pfam" id="PF24883"/>
    </source>
</evidence>
<evidence type="ECO:0000313" key="3">
    <source>
        <dbReference type="EMBL" id="KAG7143757.1"/>
    </source>
</evidence>
<dbReference type="OrthoDB" id="4772757at2759"/>
<dbReference type="InterPro" id="IPR053137">
    <property type="entry name" value="NLR-like"/>
</dbReference>
<dbReference type="AlphaFoldDB" id="A0A8I3A1U3"/>
<comment type="caution">
    <text evidence="3">The sequence shown here is derived from an EMBL/GenBank/DDBJ whole genome shotgun (WGS) entry which is preliminary data.</text>
</comment>